<dbReference type="Proteomes" id="UP000008148">
    <property type="component" value="Chromosome"/>
</dbReference>
<sequence length="35" mass="3999">MRHFFARWRKLTGPTISHFVGRISEAPSGNVSELL</sequence>
<gene>
    <name evidence="1" type="ordered locus">CKO_04162</name>
</gene>
<dbReference type="AlphaFoldDB" id="A8AP14"/>
<proteinExistence type="predicted"/>
<dbReference type="HOGENOM" id="CLU_3364091_0_0_6"/>
<organism evidence="1 2">
    <name type="scientific">Citrobacter koseri (strain ATCC BAA-895 / CDC 4225-83 / SGSC4696)</name>
    <dbReference type="NCBI Taxonomy" id="290338"/>
    <lineage>
        <taxon>Bacteria</taxon>
        <taxon>Pseudomonadati</taxon>
        <taxon>Pseudomonadota</taxon>
        <taxon>Gammaproteobacteria</taxon>
        <taxon>Enterobacterales</taxon>
        <taxon>Enterobacteriaceae</taxon>
        <taxon>Citrobacter</taxon>
    </lineage>
</organism>
<name>A8AP14_CITK8</name>
<dbReference type="KEGG" id="cko:CKO_04162"/>
<protein>
    <submittedName>
        <fullName evidence="1">Uncharacterized protein</fullName>
    </submittedName>
</protein>
<reference evidence="1 2" key="1">
    <citation type="submission" date="2007-08" db="EMBL/GenBank/DDBJ databases">
        <authorList>
            <consortium name="The Citrobacter koseri Genome Sequencing Project"/>
            <person name="McClelland M."/>
            <person name="Sanderson E.K."/>
            <person name="Porwollik S."/>
            <person name="Spieth J."/>
            <person name="Clifton W.S."/>
            <person name="Latreille P."/>
            <person name="Courtney L."/>
            <person name="Wang C."/>
            <person name="Pepin K."/>
            <person name="Bhonagiri V."/>
            <person name="Nash W."/>
            <person name="Johnson M."/>
            <person name="Thiruvilangam P."/>
            <person name="Wilson R."/>
        </authorList>
    </citation>
    <scope>NUCLEOTIDE SEQUENCE [LARGE SCALE GENOMIC DNA]</scope>
    <source>
        <strain evidence="2">ATCC BAA-895 / CDC 4225-83 / SGSC4696</strain>
    </source>
</reference>
<evidence type="ECO:0000313" key="2">
    <source>
        <dbReference type="Proteomes" id="UP000008148"/>
    </source>
</evidence>
<evidence type="ECO:0000313" key="1">
    <source>
        <dbReference type="EMBL" id="ABV15227.1"/>
    </source>
</evidence>
<accession>A8AP14</accession>
<dbReference type="EMBL" id="CP000822">
    <property type="protein sequence ID" value="ABV15227.1"/>
    <property type="molecule type" value="Genomic_DNA"/>
</dbReference>
<keyword evidence="2" id="KW-1185">Reference proteome</keyword>